<dbReference type="GO" id="GO:0043515">
    <property type="term" value="F:kinetochore binding"/>
    <property type="evidence" value="ECO:0007669"/>
    <property type="project" value="TreeGrafter"/>
</dbReference>
<dbReference type="GO" id="GO:0005634">
    <property type="term" value="C:nucleus"/>
    <property type="evidence" value="ECO:0007669"/>
    <property type="project" value="UniProtKB-SubCell"/>
</dbReference>
<sequence>SNILHQVLPFHNIFCNLTEEDYNFSNPVSEAEQDITEAVIELYTAKIQHQKTSLTLQRTIKETVNHTLLLCSQILKLQEECNKLRSQVREVRKERLILKKDSLMNVEEIRKVSKMKEEKVQSMESEVLKRGQEYLEKYLHMAALTGNVFQGLILGSNVNWATDPHLREIILQLEKNF</sequence>
<evidence type="ECO:0000256" key="1">
    <source>
        <dbReference type="ARBA" id="ARBA00004123"/>
    </source>
</evidence>
<dbReference type="InterPro" id="IPR040034">
    <property type="entry name" value="CENP-H"/>
</dbReference>
<protein>
    <submittedName>
        <fullName evidence="10">Centromere protein H-like</fullName>
    </submittedName>
</protein>
<reference evidence="10" key="2">
    <citation type="submission" date="2025-08" db="UniProtKB">
        <authorList>
            <consortium name="Ensembl"/>
        </authorList>
    </citation>
    <scope>IDENTIFICATION</scope>
</reference>
<evidence type="ECO:0000313" key="10">
    <source>
        <dbReference type="Ensembl" id="ENSECRP00000011433.1"/>
    </source>
</evidence>
<dbReference type="PANTHER" id="PTHR48122">
    <property type="entry name" value="CENTROMERE PROTEIN H"/>
    <property type="match status" value="1"/>
</dbReference>
<evidence type="ECO:0000256" key="6">
    <source>
        <dbReference type="ARBA" id="ARBA00023328"/>
    </source>
</evidence>
<keyword evidence="5" id="KW-0539">Nucleus</keyword>
<accession>A0A8C4S9W3</accession>
<feature type="domain" description="Centromere protein H C-terminal" evidence="9">
    <location>
        <begin position="57"/>
        <end position="174"/>
    </location>
</feature>
<keyword evidence="3" id="KW-0158">Chromosome</keyword>
<evidence type="ECO:0000256" key="2">
    <source>
        <dbReference type="ARBA" id="ARBA00004629"/>
    </source>
</evidence>
<keyword evidence="4" id="KW-0995">Kinetochore</keyword>
<keyword evidence="6" id="KW-0137">Centromere</keyword>
<evidence type="ECO:0000313" key="11">
    <source>
        <dbReference type="Proteomes" id="UP000694620"/>
    </source>
</evidence>
<proteinExistence type="inferred from homology"/>
<dbReference type="PANTHER" id="PTHR48122:SF1">
    <property type="entry name" value="CENTROMERE PROTEIN H"/>
    <property type="match status" value="1"/>
</dbReference>
<evidence type="ECO:0000256" key="8">
    <source>
        <dbReference type="SAM" id="Coils"/>
    </source>
</evidence>
<feature type="coiled-coil region" evidence="8">
    <location>
        <begin position="74"/>
        <end position="126"/>
    </location>
</feature>
<dbReference type="GeneTree" id="ENSGT00980000202325"/>
<dbReference type="GO" id="GO:0051382">
    <property type="term" value="P:kinetochore assembly"/>
    <property type="evidence" value="ECO:0007669"/>
    <property type="project" value="InterPro"/>
</dbReference>
<reference evidence="10" key="3">
    <citation type="submission" date="2025-09" db="UniProtKB">
        <authorList>
            <consortium name="Ensembl"/>
        </authorList>
    </citation>
    <scope>IDENTIFICATION</scope>
</reference>
<keyword evidence="8" id="KW-0175">Coiled coil</keyword>
<dbReference type="AlphaFoldDB" id="A0A8C4S9W3"/>
<dbReference type="Proteomes" id="UP000694620">
    <property type="component" value="Chromosome 8"/>
</dbReference>
<dbReference type="InterPro" id="IPR008426">
    <property type="entry name" value="CENP-H_C"/>
</dbReference>
<organism evidence="10 11">
    <name type="scientific">Erpetoichthys calabaricus</name>
    <name type="common">Rope fish</name>
    <name type="synonym">Calamoichthys calabaricus</name>
    <dbReference type="NCBI Taxonomy" id="27687"/>
    <lineage>
        <taxon>Eukaryota</taxon>
        <taxon>Metazoa</taxon>
        <taxon>Chordata</taxon>
        <taxon>Craniata</taxon>
        <taxon>Vertebrata</taxon>
        <taxon>Euteleostomi</taxon>
        <taxon>Actinopterygii</taxon>
        <taxon>Polypteriformes</taxon>
        <taxon>Polypteridae</taxon>
        <taxon>Erpetoichthys</taxon>
    </lineage>
</organism>
<dbReference type="Ensembl" id="ENSECRT00000011620.1">
    <property type="protein sequence ID" value="ENSECRP00000011433.1"/>
    <property type="gene ID" value="ENSECRG00000007613.1"/>
</dbReference>
<dbReference type="GO" id="GO:0007059">
    <property type="term" value="P:chromosome segregation"/>
    <property type="evidence" value="ECO:0007669"/>
    <property type="project" value="TreeGrafter"/>
</dbReference>
<evidence type="ECO:0000256" key="3">
    <source>
        <dbReference type="ARBA" id="ARBA00022454"/>
    </source>
</evidence>
<comment type="similarity">
    <text evidence="7">Belongs to the CENP-H/MCM16 family.</text>
</comment>
<evidence type="ECO:0000259" key="9">
    <source>
        <dbReference type="Pfam" id="PF05837"/>
    </source>
</evidence>
<name>A0A8C4S9W3_ERPCA</name>
<dbReference type="GO" id="GO:0000776">
    <property type="term" value="C:kinetochore"/>
    <property type="evidence" value="ECO:0007669"/>
    <property type="project" value="UniProtKB-KW"/>
</dbReference>
<gene>
    <name evidence="10" type="primary">LOC114656770</name>
</gene>
<reference evidence="10" key="1">
    <citation type="submission" date="2021-06" db="EMBL/GenBank/DDBJ databases">
        <authorList>
            <consortium name="Wellcome Sanger Institute Data Sharing"/>
        </authorList>
    </citation>
    <scope>NUCLEOTIDE SEQUENCE [LARGE SCALE GENOMIC DNA]</scope>
</reference>
<evidence type="ECO:0000256" key="5">
    <source>
        <dbReference type="ARBA" id="ARBA00023242"/>
    </source>
</evidence>
<keyword evidence="11" id="KW-1185">Reference proteome</keyword>
<comment type="subcellular location">
    <subcellularLocation>
        <location evidence="2">Chromosome</location>
        <location evidence="2">Centromere</location>
        <location evidence="2">Kinetochore</location>
    </subcellularLocation>
    <subcellularLocation>
        <location evidence="1">Nucleus</location>
    </subcellularLocation>
</comment>
<dbReference type="GO" id="GO:0007052">
    <property type="term" value="P:mitotic spindle organization"/>
    <property type="evidence" value="ECO:0007669"/>
    <property type="project" value="TreeGrafter"/>
</dbReference>
<evidence type="ECO:0000256" key="7">
    <source>
        <dbReference type="ARBA" id="ARBA00025735"/>
    </source>
</evidence>
<evidence type="ECO:0000256" key="4">
    <source>
        <dbReference type="ARBA" id="ARBA00022838"/>
    </source>
</evidence>
<dbReference type="Pfam" id="PF05837">
    <property type="entry name" value="CENP-H"/>
    <property type="match status" value="1"/>
</dbReference>